<organism evidence="1 2">
    <name type="scientific">Paenibacillus glycanilyticus</name>
    <dbReference type="NCBI Taxonomy" id="126569"/>
    <lineage>
        <taxon>Bacteria</taxon>
        <taxon>Bacillati</taxon>
        <taxon>Bacillota</taxon>
        <taxon>Bacilli</taxon>
        <taxon>Bacillales</taxon>
        <taxon>Paenibacillaceae</taxon>
        <taxon>Paenibacillus</taxon>
    </lineage>
</organism>
<protein>
    <recommendedName>
        <fullName evidence="3">HEAT repeat domain-containing protein</fullName>
    </recommendedName>
</protein>
<accession>A0ABQ6NIZ2</accession>
<evidence type="ECO:0000313" key="1">
    <source>
        <dbReference type="EMBL" id="GMK44479.1"/>
    </source>
</evidence>
<evidence type="ECO:0008006" key="3">
    <source>
        <dbReference type="Google" id="ProtNLM"/>
    </source>
</evidence>
<evidence type="ECO:0000313" key="2">
    <source>
        <dbReference type="Proteomes" id="UP001285921"/>
    </source>
</evidence>
<name>A0ABQ6NIZ2_9BACL</name>
<comment type="caution">
    <text evidence="1">The sequence shown here is derived from an EMBL/GenBank/DDBJ whole genome shotgun (WGS) entry which is preliminary data.</text>
</comment>
<dbReference type="RefSeq" id="WP_317979463.1">
    <property type="nucleotide sequence ID" value="NZ_BTCL01000004.1"/>
</dbReference>
<keyword evidence="2" id="KW-1185">Reference proteome</keyword>
<proteinExistence type="predicted"/>
<sequence length="602" mass="66776">MSVDLLLDLQVEVRRLFIAGSSLAEGDIRLSKLLPSLQKAGEAAPVFKRLADTTEGLIQAPRAESALKLLELATLLSAVMHTQGKTDVAGETQPVSSAGLSLPTEVTFRRLHPLLEALTTKGSGRLEQIRQAYEDRSFLDLRALPALCSALDDVYSEIPEFIQLKILPEFGQAAVPLLQSQLNLQGGKGDARRLQLLHLLQGESALELVQEAGASGAPELKIAAIELLSGYEGQEGFLLEQSREKRKEVREAAYYALARLASIPCQDRLFEAVASKDAELVIYPIRKCSALTLHKRIIAHAEEQLDRYSASEGKAREAALQQLHTNLRCLNSHAHELAEIAFPMLGRLMATDEFMTADAGVVQDTAAELLLALESEPSDRFAIGLHSAYKGKFIGYSFRAAFRQLSPAELFDRYADAIKGRSASAKLLQQAIQQIVHEQLAGSDERAEAVPEEAWDRRWVKALAGQDLTDLVCAFAHQNDRDVTSYLVSKLKDGSRVNDYRTQNVLLTLFRVGFKEAPELFMGLLENKTSRSFYYIDWRMKQLFASMPKAYAPRLRAFAEALAYESVKNELLEIVEALEAMPDDQAGESGKGVWQWIKNKMY</sequence>
<gene>
    <name evidence="1" type="ORF">PghCCS26_16070</name>
</gene>
<dbReference type="EMBL" id="BTCL01000004">
    <property type="protein sequence ID" value="GMK44479.1"/>
    <property type="molecule type" value="Genomic_DNA"/>
</dbReference>
<reference evidence="1 2" key="1">
    <citation type="submission" date="2023-05" db="EMBL/GenBank/DDBJ databases">
        <title>Draft genome of Paenibacillus sp. CCS26.</title>
        <authorList>
            <person name="Akita H."/>
            <person name="Shinto Y."/>
            <person name="Kimura Z."/>
        </authorList>
    </citation>
    <scope>NUCLEOTIDE SEQUENCE [LARGE SCALE GENOMIC DNA]</scope>
    <source>
        <strain evidence="1 2">CCS26</strain>
    </source>
</reference>
<dbReference type="Proteomes" id="UP001285921">
    <property type="component" value="Unassembled WGS sequence"/>
</dbReference>